<protein>
    <submittedName>
        <fullName evidence="2">Membrane protein</fullName>
    </submittedName>
</protein>
<accession>A0A0J1C104</accession>
<gene>
    <name evidence="2" type="ORF">PL75_10950</name>
</gene>
<dbReference type="AlphaFoldDB" id="A0A0J1C104"/>
<name>A0A0J1C104_9NEIS</name>
<feature type="transmembrane region" description="Helical" evidence="1">
    <location>
        <begin position="75"/>
        <end position="95"/>
    </location>
</feature>
<dbReference type="STRING" id="1470200.PL75_10950"/>
<keyword evidence="1" id="KW-1133">Transmembrane helix</keyword>
<evidence type="ECO:0000313" key="3">
    <source>
        <dbReference type="Proteomes" id="UP000036027"/>
    </source>
</evidence>
<sequence>IGEWSRLLVAFIAFACMVGTTLTLLDGYGRVNAENVRLLSKSKQYSNCSVVFWTCWSDFSGLAVILWFNSALAEMLRFVMISAFLIAPVIAWLNYS</sequence>
<dbReference type="Proteomes" id="UP000036027">
    <property type="component" value="Unassembled WGS sequence"/>
</dbReference>
<feature type="non-terminal residue" evidence="2">
    <location>
        <position position="1"/>
    </location>
</feature>
<keyword evidence="1" id="KW-0472">Membrane</keyword>
<keyword evidence="3" id="KW-1185">Reference proteome</keyword>
<proteinExistence type="predicted"/>
<feature type="transmembrane region" description="Helical" evidence="1">
    <location>
        <begin position="50"/>
        <end position="69"/>
    </location>
</feature>
<organism evidence="2 3">
    <name type="scientific">Neisseria arctica</name>
    <dbReference type="NCBI Taxonomy" id="1470200"/>
    <lineage>
        <taxon>Bacteria</taxon>
        <taxon>Pseudomonadati</taxon>
        <taxon>Pseudomonadota</taxon>
        <taxon>Betaproteobacteria</taxon>
        <taxon>Neisseriales</taxon>
        <taxon>Neisseriaceae</taxon>
        <taxon>Neisseria</taxon>
    </lineage>
</organism>
<comment type="caution">
    <text evidence="2">The sequence shown here is derived from an EMBL/GenBank/DDBJ whole genome shotgun (WGS) entry which is preliminary data.</text>
</comment>
<reference evidence="2 3" key="1">
    <citation type="submission" date="2014-11" db="EMBL/GenBank/DDBJ databases">
        <title>Genome of a novel goose pathogen.</title>
        <authorList>
            <person name="Hansen C.M."/>
            <person name="Hueffer K."/>
            <person name="Choi S.C."/>
        </authorList>
    </citation>
    <scope>NUCLEOTIDE SEQUENCE [LARGE SCALE GENOMIC DNA]</scope>
    <source>
        <strain evidence="2 3">KH1503</strain>
    </source>
</reference>
<feature type="transmembrane region" description="Helical" evidence="1">
    <location>
        <begin position="6"/>
        <end position="29"/>
    </location>
</feature>
<feature type="non-terminal residue" evidence="2">
    <location>
        <position position="96"/>
    </location>
</feature>
<keyword evidence="1" id="KW-0812">Transmembrane</keyword>
<evidence type="ECO:0000313" key="2">
    <source>
        <dbReference type="EMBL" id="KLT71938.1"/>
    </source>
</evidence>
<evidence type="ECO:0000256" key="1">
    <source>
        <dbReference type="SAM" id="Phobius"/>
    </source>
</evidence>
<dbReference type="EMBL" id="JTDO01000062">
    <property type="protein sequence ID" value="KLT71938.1"/>
    <property type="molecule type" value="Genomic_DNA"/>
</dbReference>